<dbReference type="eggNOG" id="ENOG502S4EW">
    <property type="taxonomic scope" value="Eukaryota"/>
</dbReference>
<evidence type="ECO:0000313" key="2">
    <source>
        <dbReference type="Proteomes" id="UP000001357"/>
    </source>
</evidence>
<gene>
    <name evidence="1" type="ORF">MONBRDRAFT_11216</name>
</gene>
<dbReference type="AlphaFoldDB" id="A9V8J9"/>
<keyword evidence="2" id="KW-1185">Reference proteome</keyword>
<reference evidence="1 2" key="1">
    <citation type="journal article" date="2008" name="Nature">
        <title>The genome of the choanoflagellate Monosiga brevicollis and the origin of metazoans.</title>
        <authorList>
            <consortium name="JGI Sequencing"/>
            <person name="King N."/>
            <person name="Westbrook M.J."/>
            <person name="Young S.L."/>
            <person name="Kuo A."/>
            <person name="Abedin M."/>
            <person name="Chapman J."/>
            <person name="Fairclough S."/>
            <person name="Hellsten U."/>
            <person name="Isogai Y."/>
            <person name="Letunic I."/>
            <person name="Marr M."/>
            <person name="Pincus D."/>
            <person name="Putnam N."/>
            <person name="Rokas A."/>
            <person name="Wright K.J."/>
            <person name="Zuzow R."/>
            <person name="Dirks W."/>
            <person name="Good M."/>
            <person name="Goodstein D."/>
            <person name="Lemons D."/>
            <person name="Li W."/>
            <person name="Lyons J.B."/>
            <person name="Morris A."/>
            <person name="Nichols S."/>
            <person name="Richter D.J."/>
            <person name="Salamov A."/>
            <person name="Bork P."/>
            <person name="Lim W.A."/>
            <person name="Manning G."/>
            <person name="Miller W.T."/>
            <person name="McGinnis W."/>
            <person name="Shapiro H."/>
            <person name="Tjian R."/>
            <person name="Grigoriev I.V."/>
            <person name="Rokhsar D."/>
        </authorList>
    </citation>
    <scope>NUCLEOTIDE SEQUENCE [LARGE SCALE GENOMIC DNA]</scope>
    <source>
        <strain evidence="2">MX1 / ATCC 50154</strain>
    </source>
</reference>
<dbReference type="InParanoid" id="A9V8J9"/>
<protein>
    <recommendedName>
        <fullName evidence="3">J domain-containing protein</fullName>
    </recommendedName>
</protein>
<dbReference type="GeneID" id="5894280"/>
<dbReference type="KEGG" id="mbr:MONBRDRAFT_11216"/>
<organism evidence="1 2">
    <name type="scientific">Monosiga brevicollis</name>
    <name type="common">Choanoflagellate</name>
    <dbReference type="NCBI Taxonomy" id="81824"/>
    <lineage>
        <taxon>Eukaryota</taxon>
        <taxon>Choanoflagellata</taxon>
        <taxon>Craspedida</taxon>
        <taxon>Salpingoecidae</taxon>
        <taxon>Monosiga</taxon>
    </lineage>
</organism>
<sequence length="242" mass="27058">MPNQPDGTIATLSSASQSFMFYLDGDRKQAYGALQCVSGDQWKLGSLDLTKDAAESTKDRLVLRGVIGAERVKLIIPSNSALSKMARDKGLQHILKQPVRGKNYCVKALNLASSLHPRVFTFVPWHQTASDIVKAYQEEVVARERSAWEAKRKPYLEKLAPKLKKLEEASTEGLDSLIDMIYDKHPPLNKKHTKPTAEGKKRIQHAIRHYHPDKGNVSEETKVLLEEITKLLTAHLNAAKGL</sequence>
<evidence type="ECO:0000313" key="1">
    <source>
        <dbReference type="EMBL" id="EDQ86157.1"/>
    </source>
</evidence>
<proteinExistence type="predicted"/>
<accession>A9V8J9</accession>
<dbReference type="RefSeq" id="XP_001749082.1">
    <property type="nucleotide sequence ID" value="XM_001749030.1"/>
</dbReference>
<dbReference type="EMBL" id="CH991568">
    <property type="protein sequence ID" value="EDQ86157.1"/>
    <property type="molecule type" value="Genomic_DNA"/>
</dbReference>
<dbReference type="GO" id="GO:0030150">
    <property type="term" value="P:protein import into mitochondrial matrix"/>
    <property type="evidence" value="ECO:0000318"/>
    <property type="project" value="GO_Central"/>
</dbReference>
<dbReference type="GO" id="GO:0005744">
    <property type="term" value="C:TIM23 mitochondrial import inner membrane translocase complex"/>
    <property type="evidence" value="ECO:0000318"/>
    <property type="project" value="GO_Central"/>
</dbReference>
<dbReference type="Proteomes" id="UP000001357">
    <property type="component" value="Unassembled WGS sequence"/>
</dbReference>
<evidence type="ECO:0008006" key="3">
    <source>
        <dbReference type="Google" id="ProtNLM"/>
    </source>
</evidence>
<name>A9V8J9_MONBE</name>
<dbReference type="STRING" id="81824.A9V8J9"/>